<evidence type="ECO:0000313" key="2">
    <source>
        <dbReference type="EMBL" id="MBF0970098.1"/>
    </source>
</evidence>
<name>A0A929RVM7_9BACT</name>
<dbReference type="InterPro" id="IPR011250">
    <property type="entry name" value="OMP/PagP_B-barrel"/>
</dbReference>
<feature type="chain" id="PRO_5036837525" description="Outer membrane protein beta-barrel domain-containing protein" evidence="1">
    <location>
        <begin position="20"/>
        <end position="186"/>
    </location>
</feature>
<dbReference type="Proteomes" id="UP000704068">
    <property type="component" value="Unassembled WGS sequence"/>
</dbReference>
<dbReference type="SUPFAM" id="SSF56925">
    <property type="entry name" value="OMPA-like"/>
    <property type="match status" value="1"/>
</dbReference>
<protein>
    <recommendedName>
        <fullName evidence="4">Outer membrane protein beta-barrel domain-containing protein</fullName>
    </recommendedName>
</protein>
<evidence type="ECO:0000313" key="3">
    <source>
        <dbReference type="Proteomes" id="UP000704068"/>
    </source>
</evidence>
<dbReference type="RefSeq" id="WP_296088123.1">
    <property type="nucleotide sequence ID" value="NZ_CAUOSC010000013.1"/>
</dbReference>
<sequence>MKKLFLTFAFAVVTIAASAQVYLGGEGGFWRNPNDNHTQFSLRPEIGYKLDSDWSLGMQVGYQYDYVSGTDVHTVNVAPYARYTFAKLGPVKFFADGGFAFFSSTADASGSHDPKYSTWQVGITPGLSVDLNKRISFITHFGFLGYRDSDYKNGGGSVFKDNVLGEDGFGFRLDASTLQFGFVYNF</sequence>
<comment type="caution">
    <text evidence="2">The sequence shown here is derived from an EMBL/GenBank/DDBJ whole genome shotgun (WGS) entry which is preliminary data.</text>
</comment>
<dbReference type="EMBL" id="JABZGR010000006">
    <property type="protein sequence ID" value="MBF0970098.1"/>
    <property type="molecule type" value="Genomic_DNA"/>
</dbReference>
<evidence type="ECO:0008006" key="4">
    <source>
        <dbReference type="Google" id="ProtNLM"/>
    </source>
</evidence>
<accession>A0A929RVM7</accession>
<dbReference type="Gene3D" id="2.40.160.20">
    <property type="match status" value="1"/>
</dbReference>
<feature type="signal peptide" evidence="1">
    <location>
        <begin position="1"/>
        <end position="19"/>
    </location>
</feature>
<evidence type="ECO:0000256" key="1">
    <source>
        <dbReference type="SAM" id="SignalP"/>
    </source>
</evidence>
<keyword evidence="1" id="KW-0732">Signal</keyword>
<dbReference type="AlphaFoldDB" id="A0A929RVM7"/>
<reference evidence="2" key="1">
    <citation type="submission" date="2020-04" db="EMBL/GenBank/DDBJ databases">
        <title>Deep metagenomics examines the oral microbiome during advanced dental caries in children, revealing novel taxa and co-occurrences with host molecules.</title>
        <authorList>
            <person name="Baker J.L."/>
            <person name="Morton J.T."/>
            <person name="Dinis M."/>
            <person name="Alvarez R."/>
            <person name="Tran N.C."/>
            <person name="Knight R."/>
            <person name="Edlund A."/>
        </authorList>
    </citation>
    <scope>NUCLEOTIDE SEQUENCE</scope>
    <source>
        <strain evidence="2">JCVI_34_bin.1</strain>
    </source>
</reference>
<organism evidence="2 3">
    <name type="scientific">Alloprevotella tannerae</name>
    <dbReference type="NCBI Taxonomy" id="76122"/>
    <lineage>
        <taxon>Bacteria</taxon>
        <taxon>Pseudomonadati</taxon>
        <taxon>Bacteroidota</taxon>
        <taxon>Bacteroidia</taxon>
        <taxon>Bacteroidales</taxon>
        <taxon>Prevotellaceae</taxon>
        <taxon>Alloprevotella</taxon>
    </lineage>
</organism>
<proteinExistence type="predicted"/>
<gene>
    <name evidence="2" type="ORF">HXK21_03515</name>
</gene>